<feature type="region of interest" description="Disordered" evidence="1">
    <location>
        <begin position="88"/>
        <end position="114"/>
    </location>
</feature>
<protein>
    <submittedName>
        <fullName evidence="2">Uncharacterized protein</fullName>
    </submittedName>
</protein>
<accession>A0A9I9E5I2</accession>
<dbReference type="EnsemblPlants" id="MELO3C029060.2.1">
    <property type="protein sequence ID" value="MELO3C029060.2.1"/>
    <property type="gene ID" value="MELO3C029060.2"/>
</dbReference>
<evidence type="ECO:0000256" key="1">
    <source>
        <dbReference type="SAM" id="MobiDB-lite"/>
    </source>
</evidence>
<dbReference type="Gramene" id="MELO3C029060.2.1">
    <property type="protein sequence ID" value="MELO3C029060.2.1"/>
    <property type="gene ID" value="MELO3C029060.2"/>
</dbReference>
<evidence type="ECO:0000313" key="2">
    <source>
        <dbReference type="EnsemblPlants" id="MELO3C029060.2.1"/>
    </source>
</evidence>
<reference evidence="2" key="1">
    <citation type="submission" date="2023-03" db="UniProtKB">
        <authorList>
            <consortium name="EnsemblPlants"/>
        </authorList>
    </citation>
    <scope>IDENTIFICATION</scope>
</reference>
<organism evidence="2">
    <name type="scientific">Cucumis melo</name>
    <name type="common">Muskmelon</name>
    <dbReference type="NCBI Taxonomy" id="3656"/>
    <lineage>
        <taxon>Eukaryota</taxon>
        <taxon>Viridiplantae</taxon>
        <taxon>Streptophyta</taxon>
        <taxon>Embryophyta</taxon>
        <taxon>Tracheophyta</taxon>
        <taxon>Spermatophyta</taxon>
        <taxon>Magnoliopsida</taxon>
        <taxon>eudicotyledons</taxon>
        <taxon>Gunneridae</taxon>
        <taxon>Pentapetalae</taxon>
        <taxon>rosids</taxon>
        <taxon>fabids</taxon>
        <taxon>Cucurbitales</taxon>
        <taxon>Cucurbitaceae</taxon>
        <taxon>Benincaseae</taxon>
        <taxon>Cucumis</taxon>
    </lineage>
</organism>
<proteinExistence type="predicted"/>
<name>A0A9I9E5I2_CUCME</name>
<sequence length="178" mass="20383">MFKIFMLALLGSKKKLSVMPQISRERKKKRKGKTLANVRARPLPPDFFFFFLRPSPDAAVHYLHPFFFIIFASPSTSPSPARSFFTVRTSSSSAHERPAADGPPNRSSDRSQARHLRCSLSSSRAFEQAVDSTSPTINWPRTPSRRRCRFFFCHFQIDLHCTPDPSHPLFQSEPRAED</sequence>
<dbReference type="AlphaFoldDB" id="A0A9I9E5I2"/>